<evidence type="ECO:0000313" key="2">
    <source>
        <dbReference type="Proteomes" id="UP000266861"/>
    </source>
</evidence>
<dbReference type="OrthoDB" id="2384430at2759"/>
<dbReference type="Gene3D" id="1.25.40.10">
    <property type="entry name" value="Tetratricopeptide repeat domain"/>
    <property type="match status" value="1"/>
</dbReference>
<proteinExistence type="predicted"/>
<dbReference type="Proteomes" id="UP000266861">
    <property type="component" value="Unassembled WGS sequence"/>
</dbReference>
<gene>
    <name evidence="1" type="ORF">Glove_168g28</name>
</gene>
<comment type="caution">
    <text evidence="1">The sequence shown here is derived from an EMBL/GenBank/DDBJ whole genome shotgun (WGS) entry which is preliminary data.</text>
</comment>
<sequence length="66" mass="7505">MRLEPKRLRESILATNEIVEKCLHGIVTTKDEEKAFQWFIKPAEGGKYNLGHCVIGTTKDEGKAFQ</sequence>
<organism evidence="1 2">
    <name type="scientific">Diversispora epigaea</name>
    <dbReference type="NCBI Taxonomy" id="1348612"/>
    <lineage>
        <taxon>Eukaryota</taxon>
        <taxon>Fungi</taxon>
        <taxon>Fungi incertae sedis</taxon>
        <taxon>Mucoromycota</taxon>
        <taxon>Glomeromycotina</taxon>
        <taxon>Glomeromycetes</taxon>
        <taxon>Diversisporales</taxon>
        <taxon>Diversisporaceae</taxon>
        <taxon>Diversispora</taxon>
    </lineage>
</organism>
<dbReference type="EMBL" id="PQFF01000158">
    <property type="protein sequence ID" value="RHZ78094.1"/>
    <property type="molecule type" value="Genomic_DNA"/>
</dbReference>
<evidence type="ECO:0000313" key="1">
    <source>
        <dbReference type="EMBL" id="RHZ78094.1"/>
    </source>
</evidence>
<dbReference type="AlphaFoldDB" id="A0A397IYB6"/>
<name>A0A397IYB6_9GLOM</name>
<keyword evidence="2" id="KW-1185">Reference proteome</keyword>
<reference evidence="1 2" key="1">
    <citation type="submission" date="2018-08" db="EMBL/GenBank/DDBJ databases">
        <title>Genome and evolution of the arbuscular mycorrhizal fungus Diversispora epigaea (formerly Glomus versiforme) and its bacterial endosymbionts.</title>
        <authorList>
            <person name="Sun X."/>
            <person name="Fei Z."/>
            <person name="Harrison M."/>
        </authorList>
    </citation>
    <scope>NUCLEOTIDE SEQUENCE [LARGE SCALE GENOMIC DNA]</scope>
    <source>
        <strain evidence="1 2">IT104</strain>
    </source>
</reference>
<dbReference type="InterPro" id="IPR011990">
    <property type="entry name" value="TPR-like_helical_dom_sf"/>
</dbReference>
<protein>
    <submittedName>
        <fullName evidence="1">Uncharacterized protein</fullName>
    </submittedName>
</protein>
<accession>A0A397IYB6</accession>